<reference evidence="3" key="1">
    <citation type="journal article" date="2021" name="Open Biol.">
        <title>Shared evolutionary footprints suggest mitochondrial oxidative damage underlies multiple complex I losses in fungi.</title>
        <authorList>
            <person name="Schikora-Tamarit M.A."/>
            <person name="Marcet-Houben M."/>
            <person name="Nosek J."/>
            <person name="Gabaldon T."/>
        </authorList>
    </citation>
    <scope>NUCLEOTIDE SEQUENCE</scope>
    <source>
        <strain evidence="3">CBS6075</strain>
    </source>
</reference>
<feature type="region of interest" description="Disordered" evidence="1">
    <location>
        <begin position="69"/>
        <end position="107"/>
    </location>
</feature>
<keyword evidence="2" id="KW-0812">Transmembrane</keyword>
<dbReference type="GeneID" id="70232378"/>
<reference evidence="3" key="2">
    <citation type="submission" date="2021-01" db="EMBL/GenBank/DDBJ databases">
        <authorList>
            <person name="Schikora-Tamarit M.A."/>
        </authorList>
    </citation>
    <scope>NUCLEOTIDE SEQUENCE</scope>
    <source>
        <strain evidence="3">CBS6075</strain>
    </source>
</reference>
<dbReference type="RefSeq" id="XP_046064881.1">
    <property type="nucleotide sequence ID" value="XM_046205161.1"/>
</dbReference>
<name>A0A9P8TAU9_9ASCO</name>
<comment type="caution">
    <text evidence="3">The sequence shown here is derived from an EMBL/GenBank/DDBJ whole genome shotgun (WGS) entry which is preliminary data.</text>
</comment>
<gene>
    <name evidence="3" type="ORF">OGAPHI_000410</name>
</gene>
<evidence type="ECO:0000256" key="2">
    <source>
        <dbReference type="SAM" id="Phobius"/>
    </source>
</evidence>
<keyword evidence="2" id="KW-1133">Transmembrane helix</keyword>
<sequence length="107" mass="10896">MQHVKASHIILKSGQGFKQVVGLVLIIGVGAAGAVGITSSATGQEDQTERFLVALEVAVEQTQLVVASAASKTRRSEGLKGPSIASSATTGFGSEAPGVARLEVHSR</sequence>
<dbReference type="EMBL" id="JAEUBE010000055">
    <property type="protein sequence ID" value="KAH3671705.1"/>
    <property type="molecule type" value="Genomic_DNA"/>
</dbReference>
<keyword evidence="2" id="KW-0472">Membrane</keyword>
<dbReference type="Proteomes" id="UP000769157">
    <property type="component" value="Unassembled WGS sequence"/>
</dbReference>
<feature type="transmembrane region" description="Helical" evidence="2">
    <location>
        <begin position="20"/>
        <end position="41"/>
    </location>
</feature>
<evidence type="ECO:0000313" key="4">
    <source>
        <dbReference type="Proteomes" id="UP000769157"/>
    </source>
</evidence>
<keyword evidence="4" id="KW-1185">Reference proteome</keyword>
<evidence type="ECO:0000313" key="3">
    <source>
        <dbReference type="EMBL" id="KAH3671705.1"/>
    </source>
</evidence>
<evidence type="ECO:0000256" key="1">
    <source>
        <dbReference type="SAM" id="MobiDB-lite"/>
    </source>
</evidence>
<organism evidence="3 4">
    <name type="scientific">Ogataea philodendri</name>
    <dbReference type="NCBI Taxonomy" id="1378263"/>
    <lineage>
        <taxon>Eukaryota</taxon>
        <taxon>Fungi</taxon>
        <taxon>Dikarya</taxon>
        <taxon>Ascomycota</taxon>
        <taxon>Saccharomycotina</taxon>
        <taxon>Pichiomycetes</taxon>
        <taxon>Pichiales</taxon>
        <taxon>Pichiaceae</taxon>
        <taxon>Ogataea</taxon>
    </lineage>
</organism>
<protein>
    <submittedName>
        <fullName evidence="3">Uncharacterized protein</fullName>
    </submittedName>
</protein>
<proteinExistence type="predicted"/>
<accession>A0A9P8TAU9</accession>
<dbReference type="AlphaFoldDB" id="A0A9P8TAU9"/>